<gene>
    <name evidence="2" type="ORF">RH857_03660</name>
</gene>
<feature type="transmembrane region" description="Helical" evidence="1">
    <location>
        <begin position="143"/>
        <end position="161"/>
    </location>
</feature>
<evidence type="ECO:0000313" key="2">
    <source>
        <dbReference type="EMBL" id="MDR5711238.1"/>
    </source>
</evidence>
<reference evidence="3" key="1">
    <citation type="submission" date="2023-07" db="EMBL/GenBank/DDBJ databases">
        <title>Description of three actinobacteria isolated from air of manufacturing shop in a pharmaceutical factory.</title>
        <authorList>
            <person name="Zhang D.-F."/>
        </authorList>
    </citation>
    <scope>NUCLEOTIDE SEQUENCE [LARGE SCALE GENOMIC DNA]</scope>
    <source>
        <strain evidence="3">CCTCC AB 207010</strain>
    </source>
</reference>
<feature type="transmembrane region" description="Helical" evidence="1">
    <location>
        <begin position="219"/>
        <end position="239"/>
    </location>
</feature>
<keyword evidence="3" id="KW-1185">Reference proteome</keyword>
<sequence length="269" mass="29344">MSLTPPLHPGVAILSTDSLDTAPLGAVHMLLLGVTAVLAVLVLWGARRLRGSRAESKVYSGAGWGMLVLSVLYTGWLLLPGNWSVGQSLPLHYSDALRYVTALALIRRARWVVAITCFWGLTLNPQAMLTPHPSMLEPSVHFGFYWVLHIAVLLAALALVWGVGYRPGWKDFLWAYGIALGWAALVMPVNALLGTNYAFLNRHPDGASLLDWLGEWPVYVVWLAVLVGVVWAAMTWLWSRGSAGAAVPMLASQRGSHAQRPPLSREHGE</sequence>
<keyword evidence="1" id="KW-0472">Membrane</keyword>
<dbReference type="Pfam" id="PF14808">
    <property type="entry name" value="TMEM164"/>
    <property type="match status" value="1"/>
</dbReference>
<proteinExistence type="predicted"/>
<dbReference type="InterPro" id="IPR011737">
    <property type="entry name" value="CHP02206_TP0381"/>
</dbReference>
<accession>A0ABU1FRE6</accession>
<organism evidence="2 3">
    <name type="scientific">Nesterenkonia flava</name>
    <dbReference type="NCBI Taxonomy" id="469799"/>
    <lineage>
        <taxon>Bacteria</taxon>
        <taxon>Bacillati</taxon>
        <taxon>Actinomycetota</taxon>
        <taxon>Actinomycetes</taxon>
        <taxon>Micrococcales</taxon>
        <taxon>Micrococcaceae</taxon>
        <taxon>Nesterenkonia</taxon>
    </lineage>
</organism>
<feature type="transmembrane region" description="Helical" evidence="1">
    <location>
        <begin position="173"/>
        <end position="199"/>
    </location>
</feature>
<evidence type="ECO:0000256" key="1">
    <source>
        <dbReference type="SAM" id="Phobius"/>
    </source>
</evidence>
<comment type="caution">
    <text evidence="2">The sequence shown here is derived from an EMBL/GenBank/DDBJ whole genome shotgun (WGS) entry which is preliminary data.</text>
</comment>
<dbReference type="Proteomes" id="UP001260872">
    <property type="component" value="Unassembled WGS sequence"/>
</dbReference>
<feature type="transmembrane region" description="Helical" evidence="1">
    <location>
        <begin position="26"/>
        <end position="46"/>
    </location>
</feature>
<keyword evidence="1" id="KW-0812">Transmembrane</keyword>
<protein>
    <submittedName>
        <fullName evidence="2">TIGR02206 family membrane protein</fullName>
    </submittedName>
</protein>
<dbReference type="EMBL" id="JAVKGT010000006">
    <property type="protein sequence ID" value="MDR5711238.1"/>
    <property type="molecule type" value="Genomic_DNA"/>
</dbReference>
<feature type="transmembrane region" description="Helical" evidence="1">
    <location>
        <begin position="58"/>
        <end position="79"/>
    </location>
</feature>
<keyword evidence="1" id="KW-1133">Transmembrane helix</keyword>
<name>A0ABU1FRE6_9MICC</name>
<dbReference type="NCBIfam" id="TIGR02206">
    <property type="entry name" value="intg_mem_TP0381"/>
    <property type="match status" value="1"/>
</dbReference>
<dbReference type="RefSeq" id="WP_310536623.1">
    <property type="nucleotide sequence ID" value="NZ_BAAAOC010000092.1"/>
</dbReference>
<evidence type="ECO:0000313" key="3">
    <source>
        <dbReference type="Proteomes" id="UP001260872"/>
    </source>
</evidence>